<dbReference type="NCBIfam" id="NF045510">
    <property type="entry name" value="4Cys_prefix_kin"/>
    <property type="match status" value="1"/>
</dbReference>
<dbReference type="SUPFAM" id="SSF56112">
    <property type="entry name" value="Protein kinase-like (PK-like)"/>
    <property type="match status" value="1"/>
</dbReference>
<dbReference type="Pfam" id="PF00400">
    <property type="entry name" value="WD40"/>
    <property type="match status" value="5"/>
</dbReference>
<dbReference type="CDD" id="cd00200">
    <property type="entry name" value="WD40"/>
    <property type="match status" value="1"/>
</dbReference>
<dbReference type="PROSITE" id="PS50011">
    <property type="entry name" value="PROTEIN_KINASE_DOM"/>
    <property type="match status" value="1"/>
</dbReference>
<dbReference type="InterPro" id="IPR001680">
    <property type="entry name" value="WD40_rpt"/>
</dbReference>
<dbReference type="GO" id="GO:0004672">
    <property type="term" value="F:protein kinase activity"/>
    <property type="evidence" value="ECO:0007669"/>
    <property type="project" value="InterPro"/>
</dbReference>
<evidence type="ECO:0000259" key="5">
    <source>
        <dbReference type="PROSITE" id="PS50011"/>
    </source>
</evidence>
<dbReference type="SUPFAM" id="SSF50978">
    <property type="entry name" value="WD40 repeat-like"/>
    <property type="match status" value="1"/>
</dbReference>
<dbReference type="InterPro" id="IPR024977">
    <property type="entry name" value="Apc4-like_WD40_dom"/>
</dbReference>
<reference evidence="7" key="1">
    <citation type="submission" date="2018-04" db="EMBL/GenBank/DDBJ databases">
        <authorList>
            <person name="Cornet L."/>
        </authorList>
    </citation>
    <scope>NUCLEOTIDE SEQUENCE [LARGE SCALE GENOMIC DNA]</scope>
</reference>
<dbReference type="PROSITE" id="PS00107">
    <property type="entry name" value="PROTEIN_KINASE_ATP"/>
    <property type="match status" value="1"/>
</dbReference>
<dbReference type="PROSITE" id="PS50082">
    <property type="entry name" value="WD_REPEATS_2"/>
    <property type="match status" value="4"/>
</dbReference>
<dbReference type="Gene3D" id="1.10.510.10">
    <property type="entry name" value="Transferase(Phosphotransferase) domain 1"/>
    <property type="match status" value="1"/>
</dbReference>
<dbReference type="EMBL" id="QBMN01000046">
    <property type="protein sequence ID" value="PZO42516.1"/>
    <property type="molecule type" value="Genomic_DNA"/>
</dbReference>
<keyword evidence="1 3" id="KW-0853">WD repeat</keyword>
<dbReference type="SMART" id="SM00320">
    <property type="entry name" value="WD40"/>
    <property type="match status" value="7"/>
</dbReference>
<dbReference type="Pfam" id="PF12894">
    <property type="entry name" value="ANAPC4_WD40"/>
    <property type="match status" value="1"/>
</dbReference>
<evidence type="ECO:0000313" key="6">
    <source>
        <dbReference type="EMBL" id="PZO42516.1"/>
    </source>
</evidence>
<dbReference type="InterPro" id="IPR036322">
    <property type="entry name" value="WD40_repeat_dom_sf"/>
</dbReference>
<dbReference type="InterPro" id="IPR015943">
    <property type="entry name" value="WD40/YVTN_repeat-like_dom_sf"/>
</dbReference>
<dbReference type="SMART" id="SM00220">
    <property type="entry name" value="S_TKc"/>
    <property type="match status" value="1"/>
</dbReference>
<reference evidence="6 7" key="2">
    <citation type="submission" date="2018-06" db="EMBL/GenBank/DDBJ databases">
        <title>Metagenomic assembly of (sub)arctic Cyanobacteria and their associated microbiome from non-axenic cultures.</title>
        <authorList>
            <person name="Baurain D."/>
        </authorList>
    </citation>
    <scope>NUCLEOTIDE SEQUENCE [LARGE SCALE GENOMIC DNA]</scope>
    <source>
        <strain evidence="6">ULC041bin1</strain>
    </source>
</reference>
<keyword evidence="4" id="KW-0547">Nucleotide-binding</keyword>
<dbReference type="Proteomes" id="UP000249081">
    <property type="component" value="Unassembled WGS sequence"/>
</dbReference>
<dbReference type="PANTHER" id="PTHR19848:SF8">
    <property type="entry name" value="F-BOX AND WD REPEAT DOMAIN CONTAINING 7"/>
    <property type="match status" value="1"/>
</dbReference>
<keyword evidence="2" id="KW-0677">Repeat</keyword>
<dbReference type="GO" id="GO:0005524">
    <property type="term" value="F:ATP binding"/>
    <property type="evidence" value="ECO:0007669"/>
    <property type="project" value="UniProtKB-UniRule"/>
</dbReference>
<dbReference type="PRINTS" id="PR00320">
    <property type="entry name" value="GPROTEINBRPT"/>
</dbReference>
<proteinExistence type="predicted"/>
<feature type="repeat" description="WD" evidence="3">
    <location>
        <begin position="404"/>
        <end position="437"/>
    </location>
</feature>
<feature type="repeat" description="WD" evidence="3">
    <location>
        <begin position="486"/>
        <end position="527"/>
    </location>
</feature>
<dbReference type="Gene3D" id="2.130.10.10">
    <property type="entry name" value="YVTN repeat-like/Quinoprotein amine dehydrogenase"/>
    <property type="match status" value="3"/>
</dbReference>
<dbReference type="InterPro" id="IPR020472">
    <property type="entry name" value="WD40_PAC1"/>
</dbReference>
<feature type="repeat" description="WD" evidence="3">
    <location>
        <begin position="364"/>
        <end position="395"/>
    </location>
</feature>
<sequence>MWPGFNVGFIPVFRNPDLEIPLATLCVNPACPRPENLDDAVVCAACGQSLLVGDSATECCAKRYRCQRHLGQGGFGRTYLAVEEGSSPPVVCVVKQMMPGGDHPAAAKLDRFHREADRLATLGQHPQIPALLGVVDSAQGQFLVQGYIPGPSLDQLMQLSPDLGGEALVQRVLYELLPVLAYIHDQGVIHRDIKPANIIAPPAPQPLVLVDFGAAKAVADPAQLKQTATVIGSAGYAAPEQALGKAVFASDIFSLGVTCLHLLTGLHPFDLYSVGDDAWVWRPFVTAPVSQALGRVLDRMVNRRLPERYGTAQAVLADLRWSGLAVEGGAKRSPQSSVRSSGSPRPTWEQRFALSLPGFVANGLAVSPQGRAIATACSDGSVRLWDCTNGEQIHSFSRSLGMFGLGHRGPANAVAFTAQGDTIVSGGDDSQLIRWNLADYSGQTLPVSGWQISALAIAPDDTLAVGSGDGRIYLGPLGQGETPKILVHHQDQVTALAVDAGGNLLVSGGRDRTIRLWSLPSGRLTRTLTAPKAPITAIACHPDGRILSGDQAGHGQVWSADSPDDGLIIHKSPSPVTALAISPSGDWLAIGADDGQLTLINLQGLNQTTRLRHAWAIRALAFTPDSRMVVSTSADETIRFWCLDPVGV</sequence>
<dbReference type="CDD" id="cd14014">
    <property type="entry name" value="STKc_PknB_like"/>
    <property type="match status" value="1"/>
</dbReference>
<keyword evidence="4" id="KW-0067">ATP-binding</keyword>
<evidence type="ECO:0000256" key="2">
    <source>
        <dbReference type="ARBA" id="ARBA00022737"/>
    </source>
</evidence>
<protein>
    <recommendedName>
        <fullName evidence="5">Protein kinase domain-containing protein</fullName>
    </recommendedName>
</protein>
<dbReference type="PANTHER" id="PTHR19848">
    <property type="entry name" value="WD40 REPEAT PROTEIN"/>
    <property type="match status" value="1"/>
</dbReference>
<name>A0A2W4WC94_9CYAN</name>
<dbReference type="InterPro" id="IPR000719">
    <property type="entry name" value="Prot_kinase_dom"/>
</dbReference>
<organism evidence="6 7">
    <name type="scientific">Shackletoniella antarctica</name>
    <dbReference type="NCBI Taxonomy" id="268115"/>
    <lineage>
        <taxon>Bacteria</taxon>
        <taxon>Bacillati</taxon>
        <taxon>Cyanobacteriota</taxon>
        <taxon>Cyanophyceae</taxon>
        <taxon>Oculatellales</taxon>
        <taxon>Oculatellaceae</taxon>
        <taxon>Shackletoniella</taxon>
    </lineage>
</organism>
<comment type="caution">
    <text evidence="6">The sequence shown here is derived from an EMBL/GenBank/DDBJ whole genome shotgun (WGS) entry which is preliminary data.</text>
</comment>
<evidence type="ECO:0000256" key="3">
    <source>
        <dbReference type="PROSITE-ProRule" id="PRU00221"/>
    </source>
</evidence>
<evidence type="ECO:0000256" key="4">
    <source>
        <dbReference type="PROSITE-ProRule" id="PRU10141"/>
    </source>
</evidence>
<evidence type="ECO:0000313" key="7">
    <source>
        <dbReference type="Proteomes" id="UP000249081"/>
    </source>
</evidence>
<dbReference type="InterPro" id="IPR011009">
    <property type="entry name" value="Kinase-like_dom_sf"/>
</dbReference>
<dbReference type="AlphaFoldDB" id="A0A2W4WC94"/>
<dbReference type="InterPro" id="IPR017441">
    <property type="entry name" value="Protein_kinase_ATP_BS"/>
</dbReference>
<dbReference type="Pfam" id="PF00069">
    <property type="entry name" value="Pkinase"/>
    <property type="match status" value="1"/>
</dbReference>
<feature type="repeat" description="WD" evidence="3">
    <location>
        <begin position="610"/>
        <end position="641"/>
    </location>
</feature>
<gene>
    <name evidence="6" type="ORF">DCF17_08520</name>
</gene>
<feature type="domain" description="Protein kinase" evidence="5">
    <location>
        <begin position="64"/>
        <end position="322"/>
    </location>
</feature>
<evidence type="ECO:0000256" key="1">
    <source>
        <dbReference type="ARBA" id="ARBA00022574"/>
    </source>
</evidence>
<feature type="binding site" evidence="4">
    <location>
        <position position="95"/>
    </location>
    <ligand>
        <name>ATP</name>
        <dbReference type="ChEBI" id="CHEBI:30616"/>
    </ligand>
</feature>
<dbReference type="PROSITE" id="PS50294">
    <property type="entry name" value="WD_REPEATS_REGION"/>
    <property type="match status" value="3"/>
</dbReference>
<accession>A0A2W4WC94</accession>